<keyword evidence="1" id="KW-1133">Transmembrane helix</keyword>
<accession>A0A9P5INY4</accession>
<organism evidence="2 3">
    <name type="scientific">Botrytis byssoidea</name>
    <dbReference type="NCBI Taxonomy" id="139641"/>
    <lineage>
        <taxon>Eukaryota</taxon>
        <taxon>Fungi</taxon>
        <taxon>Dikarya</taxon>
        <taxon>Ascomycota</taxon>
        <taxon>Pezizomycotina</taxon>
        <taxon>Leotiomycetes</taxon>
        <taxon>Helotiales</taxon>
        <taxon>Sclerotiniaceae</taxon>
        <taxon>Botrytis</taxon>
    </lineage>
</organism>
<protein>
    <submittedName>
        <fullName evidence="2">Uncharacterized protein</fullName>
    </submittedName>
</protein>
<feature type="transmembrane region" description="Helical" evidence="1">
    <location>
        <begin position="666"/>
        <end position="689"/>
    </location>
</feature>
<dbReference type="GeneID" id="62147517"/>
<evidence type="ECO:0000313" key="2">
    <source>
        <dbReference type="EMBL" id="KAF7948517.1"/>
    </source>
</evidence>
<gene>
    <name evidence="2" type="ORF">EAE97_003928</name>
</gene>
<comment type="caution">
    <text evidence="2">The sequence shown here is derived from an EMBL/GenBank/DDBJ whole genome shotgun (WGS) entry which is preliminary data.</text>
</comment>
<keyword evidence="1" id="KW-0472">Membrane</keyword>
<evidence type="ECO:0000313" key="3">
    <source>
        <dbReference type="Proteomes" id="UP000710849"/>
    </source>
</evidence>
<evidence type="ECO:0000256" key="1">
    <source>
        <dbReference type="SAM" id="Phobius"/>
    </source>
</evidence>
<dbReference type="RefSeq" id="XP_038735049.1">
    <property type="nucleotide sequence ID" value="XM_038874440.1"/>
</dbReference>
<dbReference type="Proteomes" id="UP000710849">
    <property type="component" value="Unassembled WGS sequence"/>
</dbReference>
<dbReference type="EMBL" id="RCSW01000006">
    <property type="protein sequence ID" value="KAF7948517.1"/>
    <property type="molecule type" value="Genomic_DNA"/>
</dbReference>
<keyword evidence="3" id="KW-1185">Reference proteome</keyword>
<reference evidence="2 3" key="1">
    <citation type="journal article" date="2020" name="Genome Biol. Evol.">
        <title>Comparative genomics of Sclerotiniaceae.</title>
        <authorList>
            <person name="Valero Jimenez C.A."/>
            <person name="Steentjes M."/>
            <person name="Scholten O.E."/>
            <person name="Van Kan J.A.L."/>
        </authorList>
    </citation>
    <scope>NUCLEOTIDE SEQUENCE [LARGE SCALE GENOMIC DNA]</scope>
    <source>
        <strain evidence="2 3">MUCL 94</strain>
    </source>
</reference>
<keyword evidence="1" id="KW-0812">Transmembrane</keyword>
<proteinExistence type="predicted"/>
<name>A0A9P5INY4_9HELO</name>
<sequence>MEMFEVEAASIASTLPILPTPPIPSDSPTPQIIPILQTPPTPPIPEISPVTSIPQILSTSSMPPISSTELDTDHSSEFESESRKAMLKQERTPLVNISERKEAHADDLYSDDLYSDGVKWTTPKMPIPKSLPMSSRVLQMNYALCRLTDPPLPIRISDALHPFLLFYDVQRSCALSLENLLGFYGILLYQLLWGDKKHGRVTFSQHPAYFDIEHPDTSSSFIDAPNFDVGRTSPLSLNRKLAFILLLQVAKQTPSLRVIKKCPEAVPDWHRIDHLLCLGYKEYSWAIYSPADANVCMSYALKTWSRVQHHDPRLFSQECFESMKLSSNFGEVKRSDQYRERRAGSSFLLHSSGRPSKEIENRKPSDIKLYSNLTKSPFDNHVKLNGIYSSVQKLLGKYEILPNATRRMVWTCKCGHASYDDFTEFPGREGAAVDFAKELMKTGYITRAQITSQSLGTKLRVSGRFQNGINLISRKLLKIRNTSLSTFVKASLPKTPVCLPADGCRWLHLCMKEKPYATHLKPLHVCKDENQDPLTDKTFFRALKHAYSKERTWRDWAILKLRRIEFIGFEACPGDYVDHIKPNDLPPSTNEYDFAPPPPPKMVPPTGPEHMLHLFQDCPSISDVNSNFYLQRIPRRKIEPIAFNANKLSENLGWGLHFVEGLNTSLAITVMFILSSVLGIAFAICWTILEKDIQGAFGVAAYITSVVTLAIRKRQRANQ</sequence>
<dbReference type="AlphaFoldDB" id="A0A9P5INY4"/>